<dbReference type="Pfam" id="PF14379">
    <property type="entry name" value="Myb_CC_LHEQLE"/>
    <property type="match status" value="1"/>
</dbReference>
<feature type="compositionally biased region" description="Polar residues" evidence="5">
    <location>
        <begin position="230"/>
        <end position="251"/>
    </location>
</feature>
<feature type="region of interest" description="Disordered" evidence="5">
    <location>
        <begin position="141"/>
        <end position="165"/>
    </location>
</feature>
<evidence type="ECO:0000256" key="5">
    <source>
        <dbReference type="SAM" id="MobiDB-lite"/>
    </source>
</evidence>
<evidence type="ECO:0000259" key="6">
    <source>
        <dbReference type="PROSITE" id="PS51294"/>
    </source>
</evidence>
<dbReference type="InterPro" id="IPR017930">
    <property type="entry name" value="Myb_dom"/>
</dbReference>
<evidence type="ECO:0000256" key="1">
    <source>
        <dbReference type="ARBA" id="ARBA00023015"/>
    </source>
</evidence>
<dbReference type="PANTHER" id="PTHR31499">
    <property type="entry name" value="MYB FAMILY TRANSCRIPTION FACTOR PHL11"/>
    <property type="match status" value="1"/>
</dbReference>
<dbReference type="AlphaFoldDB" id="A0AAD8QZ70"/>
<comment type="caution">
    <text evidence="7">The sequence shown here is derived from an EMBL/GenBank/DDBJ whole genome shotgun (WGS) entry which is preliminary data.</text>
</comment>
<dbReference type="Pfam" id="PF00249">
    <property type="entry name" value="Myb_DNA-binding"/>
    <property type="match status" value="1"/>
</dbReference>
<dbReference type="InterPro" id="IPR046955">
    <property type="entry name" value="PHR1-like"/>
</dbReference>
<dbReference type="InterPro" id="IPR025756">
    <property type="entry name" value="Myb_CC_LHEQLE"/>
</dbReference>
<dbReference type="Proteomes" id="UP001231189">
    <property type="component" value="Unassembled WGS sequence"/>
</dbReference>
<dbReference type="SUPFAM" id="SSF46689">
    <property type="entry name" value="Homeodomain-like"/>
    <property type="match status" value="1"/>
</dbReference>
<evidence type="ECO:0000313" key="8">
    <source>
        <dbReference type="Proteomes" id="UP001231189"/>
    </source>
</evidence>
<dbReference type="InterPro" id="IPR009057">
    <property type="entry name" value="Homeodomain-like_sf"/>
</dbReference>
<keyword evidence="4" id="KW-0539">Nucleus</keyword>
<feature type="compositionally biased region" description="Low complexity" evidence="5">
    <location>
        <begin position="147"/>
        <end position="158"/>
    </location>
</feature>
<evidence type="ECO:0000313" key="7">
    <source>
        <dbReference type="EMBL" id="KAK1611753.1"/>
    </source>
</evidence>
<keyword evidence="2" id="KW-0238">DNA-binding</keyword>
<accession>A0AAD8QZ70</accession>
<feature type="region of interest" description="Disordered" evidence="5">
    <location>
        <begin position="333"/>
        <end position="359"/>
    </location>
</feature>
<protein>
    <recommendedName>
        <fullName evidence="6">HTH myb-type domain-containing protein</fullName>
    </recommendedName>
</protein>
<keyword evidence="1" id="KW-0805">Transcription regulation</keyword>
<feature type="region of interest" description="Disordered" evidence="5">
    <location>
        <begin position="71"/>
        <end position="98"/>
    </location>
</feature>
<dbReference type="Pfam" id="PF03732">
    <property type="entry name" value="Retrotrans_gag"/>
    <property type="match status" value="1"/>
</dbReference>
<feature type="region of interest" description="Disordered" evidence="5">
    <location>
        <begin position="404"/>
        <end position="468"/>
    </location>
</feature>
<dbReference type="GO" id="GO:0003700">
    <property type="term" value="F:DNA-binding transcription factor activity"/>
    <property type="evidence" value="ECO:0007669"/>
    <property type="project" value="InterPro"/>
</dbReference>
<dbReference type="InterPro" id="IPR007021">
    <property type="entry name" value="DUF659"/>
</dbReference>
<feature type="domain" description="HTH myb-type" evidence="6">
    <location>
        <begin position="269"/>
        <end position="329"/>
    </location>
</feature>
<dbReference type="PROSITE" id="PS51294">
    <property type="entry name" value="HTH_MYB"/>
    <property type="match status" value="1"/>
</dbReference>
<dbReference type="EMBL" id="JAUUTY010000007">
    <property type="protein sequence ID" value="KAK1611753.1"/>
    <property type="molecule type" value="Genomic_DNA"/>
</dbReference>
<dbReference type="Pfam" id="PF04937">
    <property type="entry name" value="DUF659"/>
    <property type="match status" value="1"/>
</dbReference>
<dbReference type="InterPro" id="IPR001005">
    <property type="entry name" value="SANT/Myb"/>
</dbReference>
<evidence type="ECO:0000256" key="3">
    <source>
        <dbReference type="ARBA" id="ARBA00023163"/>
    </source>
</evidence>
<sequence length="1095" mass="121962">MSSQGVVAAKPIAVPDKTAHSYACGSTQSSVHKLLDDKLDHLGLLDDNLSSTSQSSSIKTELIRSSSLPRSSLPFNLQKRNSESDPESPLSHVSHPNFSDPMASNSSTFCTSLFSSSSINLQAPCRQMGALPFLPHPPKFEQEAFPGQSSSSSLQLSGDTGNVHDEAEQSDDIKEFLNLSGDASDGSFHGENHAFAFAEQMEFQYLSEQLGIAITDNEESPQLDDIYNTPAPQMSSLPVSSCSNQSVQSLGSPAKVPLSASLSSSASAASNKSRLRWTLELHERFVEAVNKLEGPEKATPKGVLKLMKVDGLTIYHVKSHLQKYRHAKYVPEMTKEDKKASSDIKRVQASSSGSDPCKNKNLAEALRMQLEVQKQLHEQLEMQRQLQLRIEEHAKYLQRILEEQQKAGNGSGRSVSLKPPTEPSESTSRGRTEPEATTASSPQPSTSRAAVDADTERGSPVGTKRAKLQQLQPLMEANGHSDLLTIEAVRKFIFEAGHGPDVLNSSYLKETVRAIANKFQVGIPTYKSLLLEELKETQTRERELKQEWEKSGCSVILDSWGCGAKSFVSVLVHCRKGMLFLRSKDVSAIIEDVDMLEEMISCVVDEVGASNIVQVVMNDASPYMQNARHRVLKKHRHSFFFPLCADFCINFLLGKIAALGHISEVLTMAKEITRFINGNEMPVKLVGNGKIVNNSCLKYVAAFLTLEKLVSERANLVEMFNSPEWASSDWDASSTFRYICDIVKTDAFWCAAADVLKVTIPFVKVLFKLEREDCPMGILVFYKDHACDDPEVISGIEACITQMANVCWWSVHGTDTPELQTLATRILSQTCFGAKRHNINWHVSEKVHEAKAFHNQDLYRGLEYVHYNMRLAGAKPLIGGLSGDQMPPPTRSTNQDAMMQMMQMMMADQEAERAERQANIAALQQIAQNNQGHGNYDHPGSKLKNFQNTNPPMFSKTEEPLDADDWLQTMENNLEVAGVEAAEKVLFATHYLSGPARAWWTSASAMNAGQMMTWEDFKLKFSKYHVPQGLIKKMRDEFRELKQGRMSVVEYHDRFLTLSRYAPDETDTNEKRKERFLNGLHDEMQTVLVNIPFAT</sequence>
<feature type="compositionally biased region" description="Basic and acidic residues" evidence="5">
    <location>
        <begin position="333"/>
        <end position="346"/>
    </location>
</feature>
<dbReference type="InterPro" id="IPR006447">
    <property type="entry name" value="Myb_dom_plants"/>
</dbReference>
<name>A0AAD8QZ70_LOLMU</name>
<dbReference type="FunFam" id="1.10.10.60:FF:000002">
    <property type="entry name" value="Myb family transcription factor"/>
    <property type="match status" value="1"/>
</dbReference>
<dbReference type="PANTHER" id="PTHR31499:SF80">
    <property type="entry name" value="HTH MYB-TYPE DOMAIN-CONTAINING PROTEIN"/>
    <property type="match status" value="1"/>
</dbReference>
<evidence type="ECO:0000256" key="2">
    <source>
        <dbReference type="ARBA" id="ARBA00023125"/>
    </source>
</evidence>
<organism evidence="7 8">
    <name type="scientific">Lolium multiflorum</name>
    <name type="common">Italian ryegrass</name>
    <name type="synonym">Lolium perenne subsp. multiflorum</name>
    <dbReference type="NCBI Taxonomy" id="4521"/>
    <lineage>
        <taxon>Eukaryota</taxon>
        <taxon>Viridiplantae</taxon>
        <taxon>Streptophyta</taxon>
        <taxon>Embryophyta</taxon>
        <taxon>Tracheophyta</taxon>
        <taxon>Spermatophyta</taxon>
        <taxon>Magnoliopsida</taxon>
        <taxon>Liliopsida</taxon>
        <taxon>Poales</taxon>
        <taxon>Poaceae</taxon>
        <taxon>BOP clade</taxon>
        <taxon>Pooideae</taxon>
        <taxon>Poodae</taxon>
        <taxon>Poeae</taxon>
        <taxon>Poeae Chloroplast Group 2 (Poeae type)</taxon>
        <taxon>Loliodinae</taxon>
        <taxon>Loliinae</taxon>
        <taxon>Lolium</taxon>
    </lineage>
</organism>
<evidence type="ECO:0000256" key="4">
    <source>
        <dbReference type="ARBA" id="ARBA00023242"/>
    </source>
</evidence>
<dbReference type="Gene3D" id="1.10.10.60">
    <property type="entry name" value="Homeodomain-like"/>
    <property type="match status" value="1"/>
</dbReference>
<proteinExistence type="predicted"/>
<reference evidence="7" key="1">
    <citation type="submission" date="2023-07" db="EMBL/GenBank/DDBJ databases">
        <title>A chromosome-level genome assembly of Lolium multiflorum.</title>
        <authorList>
            <person name="Chen Y."/>
            <person name="Copetti D."/>
            <person name="Kolliker R."/>
            <person name="Studer B."/>
        </authorList>
    </citation>
    <scope>NUCLEOTIDE SEQUENCE</scope>
    <source>
        <strain evidence="7">02402/16</strain>
        <tissue evidence="7">Leaf</tissue>
    </source>
</reference>
<keyword evidence="3" id="KW-0804">Transcription</keyword>
<dbReference type="InterPro" id="IPR005162">
    <property type="entry name" value="Retrotrans_gag_dom"/>
</dbReference>
<dbReference type="NCBIfam" id="TIGR01557">
    <property type="entry name" value="myb_SHAQKYF"/>
    <property type="match status" value="1"/>
</dbReference>
<gene>
    <name evidence="7" type="ORF">QYE76_035426</name>
</gene>
<feature type="compositionally biased region" description="Low complexity" evidence="5">
    <location>
        <begin position="435"/>
        <end position="450"/>
    </location>
</feature>
<dbReference type="GO" id="GO:0003677">
    <property type="term" value="F:DNA binding"/>
    <property type="evidence" value="ECO:0007669"/>
    <property type="project" value="UniProtKB-KW"/>
</dbReference>
<keyword evidence="8" id="KW-1185">Reference proteome</keyword>
<feature type="region of interest" description="Disordered" evidence="5">
    <location>
        <begin position="230"/>
        <end position="255"/>
    </location>
</feature>